<dbReference type="AlphaFoldDB" id="A0A645JK89"/>
<proteinExistence type="predicted"/>
<comment type="caution">
    <text evidence="1">The sequence shown here is derived from an EMBL/GenBank/DDBJ whole genome shotgun (WGS) entry which is preliminary data.</text>
</comment>
<accession>A0A645JK89</accession>
<gene>
    <name evidence="1" type="ORF">SDC9_211859</name>
</gene>
<reference evidence="1" key="1">
    <citation type="submission" date="2019-08" db="EMBL/GenBank/DDBJ databases">
        <authorList>
            <person name="Kucharzyk K."/>
            <person name="Murdoch R.W."/>
            <person name="Higgins S."/>
            <person name="Loffler F."/>
        </authorList>
    </citation>
    <scope>NUCLEOTIDE SEQUENCE</scope>
</reference>
<organism evidence="1">
    <name type="scientific">bioreactor metagenome</name>
    <dbReference type="NCBI Taxonomy" id="1076179"/>
    <lineage>
        <taxon>unclassified sequences</taxon>
        <taxon>metagenomes</taxon>
        <taxon>ecological metagenomes</taxon>
    </lineage>
</organism>
<protein>
    <submittedName>
        <fullName evidence="1">Uncharacterized protein</fullName>
    </submittedName>
</protein>
<name>A0A645JK89_9ZZZZ</name>
<evidence type="ECO:0000313" key="1">
    <source>
        <dbReference type="EMBL" id="MPN64088.1"/>
    </source>
</evidence>
<sequence length="122" mass="13719">MFENVREIPYWVLEEMLDKQADVVVAAQRRTADSMLEGPFNKRAVRAAIKKGKTKRRKDGLVKYVTFNGSQHGSRLAEIAFINEYGKKGQSARPFVKVANEGAAGESQIAAEKVFDDWIETI</sequence>
<dbReference type="EMBL" id="VSSQ01144494">
    <property type="protein sequence ID" value="MPN64088.1"/>
    <property type="molecule type" value="Genomic_DNA"/>
</dbReference>